<dbReference type="InterPro" id="IPR000215">
    <property type="entry name" value="Serpin_fam"/>
</dbReference>
<dbReference type="SMART" id="SM00093">
    <property type="entry name" value="SERPIN"/>
    <property type="match status" value="1"/>
</dbReference>
<evidence type="ECO:0000256" key="5">
    <source>
        <dbReference type="SAM" id="SignalP"/>
    </source>
</evidence>
<dbReference type="GO" id="GO:0005615">
    <property type="term" value="C:extracellular space"/>
    <property type="evidence" value="ECO:0007669"/>
    <property type="project" value="InterPro"/>
</dbReference>
<comment type="similarity">
    <text evidence="1 4">Belongs to the serpin family.</text>
</comment>
<sequence length="393" mass="44941">MLKYFYRYFHQIKVMLLICLLLLVAISLGQSQPVFDEGLTKFTVTLYTKLYETNPKENVVVSPYSIRLALGILNDGITDEKTKAMVKKKLRLSDEVNLQTEFSKYKNNKFIKVANNFLVSNDRTLSSSFQNLLSKYGLTPTRIGIDNQNVVLEVNNWIKKASDNLINQIITESDIPANLDMILLNAITFKANWENQFDEAKTKKGKFTDIDGKIHKIDMMEIIEAEFRYCSFKRTAILELPYQYQADAVMWIVLPNSNSSLGETLNVINWNFLNSVERKLETIEMAKIKVPKFTIENKIDIKATLSALGMKKLFSKGSLPVYENEESSIDNMKQNVIIKVNERGTEAGAATTVFATSRSIPVDKFICNRPFLYMILTKSSKQILFIGHYVKPQ</sequence>
<dbReference type="InterPro" id="IPR042178">
    <property type="entry name" value="Serpin_sf_1"/>
</dbReference>
<evidence type="ECO:0000256" key="4">
    <source>
        <dbReference type="RuleBase" id="RU000411"/>
    </source>
</evidence>
<dbReference type="Gene3D" id="3.30.497.10">
    <property type="entry name" value="Antithrombin, subunit I, domain 2"/>
    <property type="match status" value="1"/>
</dbReference>
<dbReference type="EMBL" id="GANO01001730">
    <property type="protein sequence ID" value="JAB58141.1"/>
    <property type="molecule type" value="mRNA"/>
</dbReference>
<dbReference type="PROSITE" id="PS00284">
    <property type="entry name" value="SERPIN"/>
    <property type="match status" value="1"/>
</dbReference>
<evidence type="ECO:0000256" key="1">
    <source>
        <dbReference type="ARBA" id="ARBA00009500"/>
    </source>
</evidence>
<protein>
    <submittedName>
        <fullName evidence="7">Putative salivary serpin</fullName>
    </submittedName>
</protein>
<organism evidence="7">
    <name type="scientific">Corethrella appendiculata</name>
    <dbReference type="NCBI Taxonomy" id="1370023"/>
    <lineage>
        <taxon>Eukaryota</taxon>
        <taxon>Metazoa</taxon>
        <taxon>Ecdysozoa</taxon>
        <taxon>Arthropoda</taxon>
        <taxon>Hexapoda</taxon>
        <taxon>Insecta</taxon>
        <taxon>Pterygota</taxon>
        <taxon>Neoptera</taxon>
        <taxon>Endopterygota</taxon>
        <taxon>Diptera</taxon>
        <taxon>Nematocera</taxon>
        <taxon>Culicoidea</taxon>
        <taxon>Chaoboridae</taxon>
        <taxon>Corethrella</taxon>
    </lineage>
</organism>
<dbReference type="GO" id="GO:0004867">
    <property type="term" value="F:serine-type endopeptidase inhibitor activity"/>
    <property type="evidence" value="ECO:0007669"/>
    <property type="project" value="UniProtKB-KW"/>
</dbReference>
<reference evidence="7" key="1">
    <citation type="journal article" date="2014" name="Insect Biochem. Mol. Biol.">
        <title>An insight into the sialome of the frog biting fly, Corethrella appendiculata.</title>
        <authorList>
            <person name="Ribeiro J.M.C."/>
            <person name="Chagas A.C."/>
            <person name="Pham V.M."/>
            <person name="Lounibos L.P."/>
            <person name="Calvo E."/>
        </authorList>
    </citation>
    <scope>NUCLEOTIDE SEQUENCE</scope>
    <source>
        <tissue evidence="7">Salivary glands</tissue>
    </source>
</reference>
<dbReference type="CDD" id="cd00172">
    <property type="entry name" value="serpin"/>
    <property type="match status" value="1"/>
</dbReference>
<keyword evidence="3" id="KW-0722">Serine protease inhibitor</keyword>
<dbReference type="PANTHER" id="PTHR11461:SF211">
    <property type="entry name" value="GH10112P-RELATED"/>
    <property type="match status" value="1"/>
</dbReference>
<dbReference type="Pfam" id="PF00079">
    <property type="entry name" value="Serpin"/>
    <property type="match status" value="1"/>
</dbReference>
<accession>U5EVT8</accession>
<dbReference type="InterPro" id="IPR023795">
    <property type="entry name" value="Serpin_CS"/>
</dbReference>
<dbReference type="InterPro" id="IPR036186">
    <property type="entry name" value="Serpin_sf"/>
</dbReference>
<evidence type="ECO:0000256" key="2">
    <source>
        <dbReference type="ARBA" id="ARBA00022690"/>
    </source>
</evidence>
<feature type="domain" description="Serpin" evidence="6">
    <location>
        <begin position="44"/>
        <end position="392"/>
    </location>
</feature>
<evidence type="ECO:0000256" key="3">
    <source>
        <dbReference type="ARBA" id="ARBA00022900"/>
    </source>
</evidence>
<keyword evidence="2" id="KW-0646">Protease inhibitor</keyword>
<dbReference type="InterPro" id="IPR023796">
    <property type="entry name" value="Serpin_dom"/>
</dbReference>
<evidence type="ECO:0000313" key="7">
    <source>
        <dbReference type="EMBL" id="JAB58141.1"/>
    </source>
</evidence>
<name>U5EVT8_9DIPT</name>
<dbReference type="AlphaFoldDB" id="U5EVT8"/>
<proteinExistence type="evidence at transcript level"/>
<feature type="chain" id="PRO_5004660155" evidence="5">
    <location>
        <begin position="32"/>
        <end position="393"/>
    </location>
</feature>
<evidence type="ECO:0000259" key="6">
    <source>
        <dbReference type="SMART" id="SM00093"/>
    </source>
</evidence>
<dbReference type="InterPro" id="IPR042185">
    <property type="entry name" value="Serpin_sf_2"/>
</dbReference>
<keyword evidence="5" id="KW-0732">Signal</keyword>
<dbReference type="Gene3D" id="2.30.39.10">
    <property type="entry name" value="Alpha-1-antitrypsin, domain 1"/>
    <property type="match status" value="1"/>
</dbReference>
<dbReference type="SUPFAM" id="SSF56574">
    <property type="entry name" value="Serpins"/>
    <property type="match status" value="1"/>
</dbReference>
<feature type="signal peptide" evidence="5">
    <location>
        <begin position="1"/>
        <end position="31"/>
    </location>
</feature>
<dbReference type="PANTHER" id="PTHR11461">
    <property type="entry name" value="SERINE PROTEASE INHIBITOR, SERPIN"/>
    <property type="match status" value="1"/>
</dbReference>